<accession>A0AAD6AH57</accession>
<keyword evidence="3" id="KW-1185">Reference proteome</keyword>
<feature type="region of interest" description="Disordered" evidence="1">
    <location>
        <begin position="1"/>
        <end position="39"/>
    </location>
</feature>
<dbReference type="Proteomes" id="UP001219934">
    <property type="component" value="Unassembled WGS sequence"/>
</dbReference>
<evidence type="ECO:0000313" key="2">
    <source>
        <dbReference type="EMBL" id="KAJ4924415.1"/>
    </source>
</evidence>
<proteinExistence type="predicted"/>
<reference evidence="2" key="1">
    <citation type="submission" date="2022-11" db="EMBL/GenBank/DDBJ databases">
        <title>Chromosome-level genome of Pogonophryne albipinna.</title>
        <authorList>
            <person name="Jo E."/>
        </authorList>
    </citation>
    <scope>NUCLEOTIDE SEQUENCE</scope>
    <source>
        <strain evidence="2">SGF0006</strain>
        <tissue evidence="2">Muscle</tissue>
    </source>
</reference>
<dbReference type="EMBL" id="JAPTMU010000023">
    <property type="protein sequence ID" value="KAJ4924415.1"/>
    <property type="molecule type" value="Genomic_DNA"/>
</dbReference>
<feature type="compositionally biased region" description="Basic residues" evidence="1">
    <location>
        <begin position="27"/>
        <end position="39"/>
    </location>
</feature>
<protein>
    <submittedName>
        <fullName evidence="2">Uncharacterized protein</fullName>
    </submittedName>
</protein>
<dbReference type="AlphaFoldDB" id="A0AAD6AH57"/>
<name>A0AAD6AH57_9TELE</name>
<evidence type="ECO:0000313" key="3">
    <source>
        <dbReference type="Proteomes" id="UP001219934"/>
    </source>
</evidence>
<comment type="caution">
    <text evidence="2">The sequence shown here is derived from an EMBL/GenBank/DDBJ whole genome shotgun (WGS) entry which is preliminary data.</text>
</comment>
<sequence length="115" mass="12951">MQERQTQVLALPARAEGRDRETEGILGKKKGSPGSRKRSMVFQDMPNVSMQVLAIISAGLDRCCDAAERPDKQWEANRASIILNASREYSEYSADPWAGYMPTVATVGRYRSRWK</sequence>
<feature type="non-terminal residue" evidence="2">
    <location>
        <position position="1"/>
    </location>
</feature>
<evidence type="ECO:0000256" key="1">
    <source>
        <dbReference type="SAM" id="MobiDB-lite"/>
    </source>
</evidence>
<organism evidence="2 3">
    <name type="scientific">Pogonophryne albipinna</name>
    <dbReference type="NCBI Taxonomy" id="1090488"/>
    <lineage>
        <taxon>Eukaryota</taxon>
        <taxon>Metazoa</taxon>
        <taxon>Chordata</taxon>
        <taxon>Craniata</taxon>
        <taxon>Vertebrata</taxon>
        <taxon>Euteleostomi</taxon>
        <taxon>Actinopterygii</taxon>
        <taxon>Neopterygii</taxon>
        <taxon>Teleostei</taxon>
        <taxon>Neoteleostei</taxon>
        <taxon>Acanthomorphata</taxon>
        <taxon>Eupercaria</taxon>
        <taxon>Perciformes</taxon>
        <taxon>Notothenioidei</taxon>
        <taxon>Pogonophryne</taxon>
    </lineage>
</organism>
<gene>
    <name evidence="2" type="ORF">JOQ06_000655</name>
</gene>